<dbReference type="AlphaFoldDB" id="A0AAV3YCW8"/>
<organism evidence="2 3">
    <name type="scientific">Plakobranchus ocellatus</name>
    <dbReference type="NCBI Taxonomy" id="259542"/>
    <lineage>
        <taxon>Eukaryota</taxon>
        <taxon>Metazoa</taxon>
        <taxon>Spiralia</taxon>
        <taxon>Lophotrochozoa</taxon>
        <taxon>Mollusca</taxon>
        <taxon>Gastropoda</taxon>
        <taxon>Heterobranchia</taxon>
        <taxon>Euthyneura</taxon>
        <taxon>Panpulmonata</taxon>
        <taxon>Sacoglossa</taxon>
        <taxon>Placobranchoidea</taxon>
        <taxon>Plakobranchidae</taxon>
        <taxon>Plakobranchus</taxon>
    </lineage>
</organism>
<dbReference type="EMBL" id="BLXT01000816">
    <property type="protein sequence ID" value="GFN80277.1"/>
    <property type="molecule type" value="Genomic_DNA"/>
</dbReference>
<accession>A0AAV3YCW8</accession>
<proteinExistence type="predicted"/>
<reference evidence="2 3" key="1">
    <citation type="journal article" date="2021" name="Elife">
        <title>Chloroplast acquisition without the gene transfer in kleptoplastic sea slugs, Plakobranchus ocellatus.</title>
        <authorList>
            <person name="Maeda T."/>
            <person name="Takahashi S."/>
            <person name="Yoshida T."/>
            <person name="Shimamura S."/>
            <person name="Takaki Y."/>
            <person name="Nagai Y."/>
            <person name="Toyoda A."/>
            <person name="Suzuki Y."/>
            <person name="Arimoto A."/>
            <person name="Ishii H."/>
            <person name="Satoh N."/>
            <person name="Nishiyama T."/>
            <person name="Hasebe M."/>
            <person name="Maruyama T."/>
            <person name="Minagawa J."/>
            <person name="Obokata J."/>
            <person name="Shigenobu S."/>
        </authorList>
    </citation>
    <scope>NUCLEOTIDE SEQUENCE [LARGE SCALE GENOMIC DNA]</scope>
</reference>
<feature type="compositionally biased region" description="Polar residues" evidence="1">
    <location>
        <begin position="38"/>
        <end position="55"/>
    </location>
</feature>
<protein>
    <submittedName>
        <fullName evidence="2">Endoglucanase</fullName>
    </submittedName>
</protein>
<keyword evidence="3" id="KW-1185">Reference proteome</keyword>
<evidence type="ECO:0000313" key="2">
    <source>
        <dbReference type="EMBL" id="GFN80277.1"/>
    </source>
</evidence>
<dbReference type="Proteomes" id="UP000735302">
    <property type="component" value="Unassembled WGS sequence"/>
</dbReference>
<evidence type="ECO:0000313" key="3">
    <source>
        <dbReference type="Proteomes" id="UP000735302"/>
    </source>
</evidence>
<name>A0AAV3YCW8_9GAST</name>
<comment type="caution">
    <text evidence="2">The sequence shown here is derived from an EMBL/GenBank/DDBJ whole genome shotgun (WGS) entry which is preliminary data.</text>
</comment>
<evidence type="ECO:0000256" key="1">
    <source>
        <dbReference type="SAM" id="MobiDB-lite"/>
    </source>
</evidence>
<gene>
    <name evidence="2" type="ORF">PoB_000678300</name>
</gene>
<sequence>MKSVGGLTHGMGMGDARRTEWFLSRPACADMNSAMQEVTGSENTTRGQHAESSQFRMRRNDEDMRSLLNFLLSRDPFGCDETLRSI</sequence>
<feature type="region of interest" description="Disordered" evidence="1">
    <location>
        <begin position="38"/>
        <end position="57"/>
    </location>
</feature>